<dbReference type="VEuPathDB" id="AmoebaDB:NF0127210"/>
<reference evidence="4 5" key="1">
    <citation type="journal article" date="2019" name="Sci. Rep.">
        <title>Nanopore sequencing improves the draft genome of the human pathogenic amoeba Naegleria fowleri.</title>
        <authorList>
            <person name="Liechti N."/>
            <person name="Schurch N."/>
            <person name="Bruggmann R."/>
            <person name="Wittwer M."/>
        </authorList>
    </citation>
    <scope>NUCLEOTIDE SEQUENCE [LARGE SCALE GENOMIC DNA]</scope>
    <source>
        <strain evidence="4 5">ATCC 30894</strain>
    </source>
</reference>
<organism evidence="4 5">
    <name type="scientific">Naegleria fowleri</name>
    <name type="common">Brain eating amoeba</name>
    <dbReference type="NCBI Taxonomy" id="5763"/>
    <lineage>
        <taxon>Eukaryota</taxon>
        <taxon>Discoba</taxon>
        <taxon>Heterolobosea</taxon>
        <taxon>Tetramitia</taxon>
        <taxon>Eutetramitia</taxon>
        <taxon>Vahlkampfiidae</taxon>
        <taxon>Naegleria</taxon>
    </lineage>
</organism>
<gene>
    <name evidence="4" type="ORF">FDP41_009328</name>
</gene>
<dbReference type="PANTHER" id="PTHR32114">
    <property type="entry name" value="ABC TRANSPORTER ABCH.3"/>
    <property type="match status" value="1"/>
</dbReference>
<dbReference type="Proteomes" id="UP000444721">
    <property type="component" value="Unassembled WGS sequence"/>
</dbReference>
<feature type="coiled-coil region" evidence="1">
    <location>
        <begin position="688"/>
        <end position="722"/>
    </location>
</feature>
<dbReference type="InterPro" id="IPR027417">
    <property type="entry name" value="P-loop_NTPase"/>
</dbReference>
<dbReference type="PANTHER" id="PTHR32114:SF2">
    <property type="entry name" value="ABC TRANSPORTER ABCH.3"/>
    <property type="match status" value="1"/>
</dbReference>
<feature type="coiled-coil region" evidence="1">
    <location>
        <begin position="880"/>
        <end position="1006"/>
    </location>
</feature>
<dbReference type="Pfam" id="PF00149">
    <property type="entry name" value="Metallophos"/>
    <property type="match status" value="1"/>
</dbReference>
<evidence type="ECO:0000256" key="1">
    <source>
        <dbReference type="SAM" id="Coils"/>
    </source>
</evidence>
<feature type="domain" description="Calcineurin-like phosphoesterase" evidence="2">
    <location>
        <begin position="62"/>
        <end position="294"/>
    </location>
</feature>
<evidence type="ECO:0000259" key="2">
    <source>
        <dbReference type="Pfam" id="PF00149"/>
    </source>
</evidence>
<keyword evidence="1" id="KW-0175">Coiled coil</keyword>
<protein>
    <recommendedName>
        <fullName evidence="6">Rad50/SbcC-type AAA domain-containing protein</fullName>
    </recommendedName>
</protein>
<dbReference type="Pfam" id="PF13175">
    <property type="entry name" value="AAA_15"/>
    <property type="match status" value="1"/>
</dbReference>
<dbReference type="InterPro" id="IPR041685">
    <property type="entry name" value="AAA_GajA/Old/RecF-like"/>
</dbReference>
<dbReference type="GeneID" id="68116545"/>
<dbReference type="OrthoDB" id="18797at2759"/>
<dbReference type="InterPro" id="IPR029052">
    <property type="entry name" value="Metallo-depent_PP-like"/>
</dbReference>
<accession>A0A6A5BEE2</accession>
<evidence type="ECO:0008006" key="6">
    <source>
        <dbReference type="Google" id="ProtNLM"/>
    </source>
</evidence>
<dbReference type="GO" id="GO:0016787">
    <property type="term" value="F:hydrolase activity"/>
    <property type="evidence" value="ECO:0007669"/>
    <property type="project" value="InterPro"/>
</dbReference>
<comment type="caution">
    <text evidence="4">The sequence shown here is derived from an EMBL/GenBank/DDBJ whole genome shotgun (WGS) entry which is preliminary data.</text>
</comment>
<dbReference type="InterPro" id="IPR004843">
    <property type="entry name" value="Calcineurin-like_PHP"/>
</dbReference>
<dbReference type="VEuPathDB" id="AmoebaDB:NF0127230"/>
<name>A0A6A5BEE2_NAEFO</name>
<evidence type="ECO:0000313" key="4">
    <source>
        <dbReference type="EMBL" id="KAF0972425.1"/>
    </source>
</evidence>
<keyword evidence="5" id="KW-1185">Reference proteome</keyword>
<dbReference type="Gene3D" id="3.60.21.10">
    <property type="match status" value="1"/>
</dbReference>
<dbReference type="OMA" id="WHARGAI"/>
<dbReference type="VEuPathDB" id="AmoebaDB:FDP41_009328"/>
<dbReference type="AlphaFoldDB" id="A0A6A5BEE2"/>
<evidence type="ECO:0000313" key="5">
    <source>
        <dbReference type="Proteomes" id="UP000444721"/>
    </source>
</evidence>
<dbReference type="RefSeq" id="XP_044557140.1">
    <property type="nucleotide sequence ID" value="XM_044713275.1"/>
</dbReference>
<sequence length="1186" mass="136411">MKAFALAAREPCWKGKKASLLGSSITNGFSNVGKGKSSLKYGCSDSVISKKLFHRTAESLVKIGMFGDIHFQDVGLDRVVETGEWIVEEFEKQKVDYVVCMGDVLNTRETVSVKAQSSAFEFFDKLASKIPKNVHIICGNHDLNLKYDTKISSLDALGLKLSAPSNLFLHKYIEEVDLDGKRCVMIPYYEDPSIIRDWVSNKASKNSESLSQSLAFCHMAINGAIQRYQVDNKNNLYCRTFDEQIGKNILKEKRKGSEKLKKDSINDMDLPAEGSKVPKYLTKFQRVFSGHFHHHHFCDKKVLYVGSPMQHHFGDSGDSGRGIVIYDTETDEIRFIQNPNWDKFRILRLKSEDDLGDLSQYKGKYISIIYESMDLNPQKIQDKLLEAGAKSVRKQSVAVRKVQSSLQEKESSRDADDKLGHINFEDFVVKYVKQYANLSSMGIESKFVDDIIERGKEIISTVTKQGKHHLNVGDTFRANLKSITIQNFLGVQGCITFDIKNMENGVWFLEGPNGSGKSTVLEAITWCMFDNFLRSDMSKVDYAVNDVTKKDCLVRLDFNSGYSIERFRKYTKAGANELPEDIATSSPERKGTGLRVFYEGKYLSEYEKGSLKDSQVALESLLGINYDMFTKSIVVGDNSVNFLTSDSKKRRELIEDLLGLYLFDDYLANTRERKKALVETVFKGKTLEEQILHSIKLLEENIERNEKEKLSITEIIQRLSQEHSQIISKLEESSKLKRTLEDQWRKAQQLNIALQNKTSLMTKRDALKQRIANNVATLSRLNSEAVALYIDGKSQVHEIEAHFNQKVDDTRHRMKQISEEIMSNSIELRHAKEKLEKLEDLVNLNECPYCEQKIEHQTHSKFEQEKQNLSDVIARSTRHQMTLSSSLQNLETEFNELENQKRITITKLTQLQNSRLLTENETKTLQSELESVENQLNEIEIQSGSLESSNIQEIQEKLNKAAEEEKNMLERKYQHEAQLKVQKQKLKDLSEQTTKQRAELDALRERHVESAKETEQNEKEYAVLNFWEKAFDRRARKSSKDDFETMRSFLLDKSIEDLNNILEEYSKLIGSDTLPITFNSDLMINEDYGKRSSGQRKRNHLMIHFALFELVRQRSRFSSNFLMLDEVFDALDVTGQEQAQQVIEMLSTKIDKVFVISHSTQNMEFRKKAIKATMTPQGSKYEIIYR</sequence>
<dbReference type="SUPFAM" id="SSF52540">
    <property type="entry name" value="P-loop containing nucleoside triphosphate hydrolases"/>
    <property type="match status" value="1"/>
</dbReference>
<dbReference type="SUPFAM" id="SSF56300">
    <property type="entry name" value="Metallo-dependent phosphatases"/>
    <property type="match status" value="1"/>
</dbReference>
<feature type="domain" description="Endonuclease GajA/Old nuclease/RecF-like AAA" evidence="3">
    <location>
        <begin position="480"/>
        <end position="840"/>
    </location>
</feature>
<dbReference type="EMBL" id="VFQX01000068">
    <property type="protein sequence ID" value="KAF0972425.1"/>
    <property type="molecule type" value="Genomic_DNA"/>
</dbReference>
<evidence type="ECO:0000259" key="3">
    <source>
        <dbReference type="Pfam" id="PF13175"/>
    </source>
</evidence>
<dbReference type="VEuPathDB" id="AmoebaDB:NF0127220"/>
<proteinExistence type="predicted"/>
<dbReference type="Gene3D" id="3.40.50.300">
    <property type="entry name" value="P-loop containing nucleotide triphosphate hydrolases"/>
    <property type="match status" value="2"/>
</dbReference>
<dbReference type="VEuPathDB" id="AmoebaDB:NfTy_061570"/>